<evidence type="ECO:0000313" key="3">
    <source>
        <dbReference type="Proteomes" id="UP000057609"/>
    </source>
</evidence>
<dbReference type="HOGENOM" id="CLU_2522824_0_0_7"/>
<keyword evidence="3" id="KW-1185">Reference proteome</keyword>
<dbReference type="KEGG" id="gpi:GPICK_13535"/>
<feature type="region of interest" description="Disordered" evidence="1">
    <location>
        <begin position="16"/>
        <end position="35"/>
    </location>
</feature>
<sequence>MGLICKWRTAAEKEKGGVFAPPSRHQFPQPQSGSSVPWNGSFLPHFWHRQKSPPQPGRSSIVPWHSGQFLVSMSPPPVIFFTIA</sequence>
<evidence type="ECO:0000313" key="2">
    <source>
        <dbReference type="EMBL" id="AJE04238.1"/>
    </source>
</evidence>
<organism evidence="2 3">
    <name type="scientific">Geobacter pickeringii</name>
    <dbReference type="NCBI Taxonomy" id="345632"/>
    <lineage>
        <taxon>Bacteria</taxon>
        <taxon>Pseudomonadati</taxon>
        <taxon>Thermodesulfobacteriota</taxon>
        <taxon>Desulfuromonadia</taxon>
        <taxon>Geobacterales</taxon>
        <taxon>Geobacteraceae</taxon>
        <taxon>Geobacter</taxon>
    </lineage>
</organism>
<accession>A0A0B5BBW8</accession>
<evidence type="ECO:0000256" key="1">
    <source>
        <dbReference type="SAM" id="MobiDB-lite"/>
    </source>
</evidence>
<feature type="compositionally biased region" description="Polar residues" evidence="1">
    <location>
        <begin position="26"/>
        <end position="35"/>
    </location>
</feature>
<dbReference type="AlphaFoldDB" id="A0A0B5BBW8"/>
<name>A0A0B5BBW8_9BACT</name>
<reference evidence="2 3" key="1">
    <citation type="journal article" date="2015" name="Genome Announc.">
        <title>Complete Genome of Geobacter pickeringii G13T, a Metal-Reducing Isolate from Sedimentary Kaolin Deposits.</title>
        <authorList>
            <person name="Badalamenti J.P."/>
            <person name="Bond D.R."/>
        </authorList>
    </citation>
    <scope>NUCLEOTIDE SEQUENCE [LARGE SCALE GENOMIC DNA]</scope>
    <source>
        <strain evidence="2 3">G13</strain>
    </source>
</reference>
<gene>
    <name evidence="2" type="ORF">GPICK_13535</name>
</gene>
<proteinExistence type="predicted"/>
<protein>
    <submittedName>
        <fullName evidence="2">Uncharacterized protein</fullName>
    </submittedName>
</protein>
<dbReference type="EMBL" id="CP009788">
    <property type="protein sequence ID" value="AJE04238.1"/>
    <property type="molecule type" value="Genomic_DNA"/>
</dbReference>
<dbReference type="Proteomes" id="UP000057609">
    <property type="component" value="Chromosome"/>
</dbReference>